<dbReference type="Gene3D" id="3.40.50.300">
    <property type="entry name" value="P-loop containing nucleotide triphosphate hydrolases"/>
    <property type="match status" value="1"/>
</dbReference>
<evidence type="ECO:0000259" key="2">
    <source>
        <dbReference type="Pfam" id="PF01656"/>
    </source>
</evidence>
<proteinExistence type="predicted"/>
<dbReference type="PANTHER" id="PTHR43384:SF14">
    <property type="entry name" value="ESX-1 SECRETION-ASSOCIATED PROTEIN ESPI"/>
    <property type="match status" value="1"/>
</dbReference>
<name>A0ABU6CMT6_9ACTN</name>
<protein>
    <submittedName>
        <fullName evidence="3">Type VII secretion protein</fullName>
    </submittedName>
</protein>
<organism evidence="3 4">
    <name type="scientific">Streptomyces kunmingensis</name>
    <dbReference type="NCBI Taxonomy" id="68225"/>
    <lineage>
        <taxon>Bacteria</taxon>
        <taxon>Bacillati</taxon>
        <taxon>Actinomycetota</taxon>
        <taxon>Actinomycetes</taxon>
        <taxon>Kitasatosporales</taxon>
        <taxon>Streptomycetaceae</taxon>
        <taxon>Streptomyces</taxon>
    </lineage>
</organism>
<dbReference type="Proteomes" id="UP001352223">
    <property type="component" value="Unassembled WGS sequence"/>
</dbReference>
<feature type="compositionally biased region" description="Low complexity" evidence="1">
    <location>
        <begin position="7"/>
        <end position="43"/>
    </location>
</feature>
<dbReference type="InterPro" id="IPR050625">
    <property type="entry name" value="ParA/MinD_ATPase"/>
</dbReference>
<gene>
    <name evidence="3" type="ORF">OKJ48_35655</name>
</gene>
<evidence type="ECO:0000313" key="4">
    <source>
        <dbReference type="Proteomes" id="UP001352223"/>
    </source>
</evidence>
<dbReference type="Pfam" id="PF01656">
    <property type="entry name" value="CbiA"/>
    <property type="match status" value="1"/>
</dbReference>
<accession>A0ABU6CMT6</accession>
<keyword evidence="4" id="KW-1185">Reference proteome</keyword>
<dbReference type="InterPro" id="IPR002586">
    <property type="entry name" value="CobQ/CobB/MinD/ParA_Nub-bd_dom"/>
</dbReference>
<dbReference type="SUPFAM" id="SSF52540">
    <property type="entry name" value="P-loop containing nucleoside triphosphate hydrolases"/>
    <property type="match status" value="1"/>
</dbReference>
<dbReference type="EMBL" id="JAOZYB010000330">
    <property type="protein sequence ID" value="MEB3965526.1"/>
    <property type="molecule type" value="Genomic_DNA"/>
</dbReference>
<dbReference type="PANTHER" id="PTHR43384">
    <property type="entry name" value="SEPTUM SITE-DETERMINING PROTEIN MIND HOMOLOG, CHLOROPLASTIC-RELATED"/>
    <property type="match status" value="1"/>
</dbReference>
<reference evidence="3 4" key="1">
    <citation type="submission" date="2022-10" db="EMBL/GenBank/DDBJ databases">
        <authorList>
            <person name="Xie J."/>
            <person name="Shen N."/>
        </authorList>
    </citation>
    <scope>NUCLEOTIDE SEQUENCE [LARGE SCALE GENOMIC DNA]</scope>
    <source>
        <strain evidence="3 4">DSM 41681</strain>
    </source>
</reference>
<feature type="region of interest" description="Disordered" evidence="1">
    <location>
        <begin position="1"/>
        <end position="97"/>
    </location>
</feature>
<comment type="caution">
    <text evidence="3">The sequence shown here is derived from an EMBL/GenBank/DDBJ whole genome shotgun (WGS) entry which is preliminary data.</text>
</comment>
<dbReference type="InterPro" id="IPR027417">
    <property type="entry name" value="P-loop_NTPase"/>
</dbReference>
<evidence type="ECO:0000256" key="1">
    <source>
        <dbReference type="SAM" id="MobiDB-lite"/>
    </source>
</evidence>
<sequence>MPPAPPAASGSAPPAASGSAPPAASGSAPPAARASVPAVRPRPGLALPAPEPVLTVDPRLTQATGKPQHGDSVARRSGQSLRRLARPSAQAGGEEARWTRELQHPVTKGRVVAVTSIRGGVGKTTTAALVARTLQRVRQDPVLALEADAALGTLAVRLGAQSVRWSAAELAQILKPSMHLLDITGYLVPLPDGGWLLPASQGRVGPPLDVTTYRTVTLALRRHFAMTVVDCETLPGDVARTAMDTAHARIIVAPMTAEGVGGTRVVLDWLAGLPHSTLPSTVVALTSGAPDQNLDLAVATAHLRETGVGVVHLPYDRHLAAGGPIRTELLASATRGAAAELAAEAVQRAVRSR</sequence>
<evidence type="ECO:0000313" key="3">
    <source>
        <dbReference type="EMBL" id="MEB3965526.1"/>
    </source>
</evidence>
<feature type="domain" description="CobQ/CobB/MinD/ParA nucleotide binding" evidence="2">
    <location>
        <begin position="112"/>
        <end position="151"/>
    </location>
</feature>